<organism evidence="1 2">
    <name type="scientific">Pseudoduganella danionis</name>
    <dbReference type="NCBI Taxonomy" id="1890295"/>
    <lineage>
        <taxon>Bacteria</taxon>
        <taxon>Pseudomonadati</taxon>
        <taxon>Pseudomonadota</taxon>
        <taxon>Betaproteobacteria</taxon>
        <taxon>Burkholderiales</taxon>
        <taxon>Oxalobacteraceae</taxon>
        <taxon>Telluria group</taxon>
        <taxon>Pseudoduganella</taxon>
    </lineage>
</organism>
<gene>
    <name evidence="1" type="ORF">GM655_12525</name>
</gene>
<evidence type="ECO:0000313" key="1">
    <source>
        <dbReference type="EMBL" id="MTW33649.1"/>
    </source>
</evidence>
<comment type="caution">
    <text evidence="1">The sequence shown here is derived from an EMBL/GenBank/DDBJ whole genome shotgun (WGS) entry which is preliminary data.</text>
</comment>
<name>A0ABW9SPW6_9BURK</name>
<accession>A0ABW9SPW6</accession>
<dbReference type="Pfam" id="PF15428">
    <property type="entry name" value="Imm26"/>
    <property type="match status" value="1"/>
</dbReference>
<dbReference type="RefSeq" id="WP_155435021.1">
    <property type="nucleotide sequence ID" value="NZ_JBHLXK010000005.1"/>
</dbReference>
<reference evidence="1 2" key="1">
    <citation type="submission" date="2019-11" db="EMBL/GenBank/DDBJ databases">
        <title>Type strains purchased from KCTC, JCM and DSMZ.</title>
        <authorList>
            <person name="Lu H."/>
        </authorList>
    </citation>
    <scope>NUCLEOTIDE SEQUENCE [LARGE SCALE GENOMIC DNA]</scope>
    <source>
        <strain evidence="1 2">DSM 103461</strain>
    </source>
</reference>
<sequence>MKPSYREGSWFAVPLLDGAYCWGMVARLAPASKIMLAYLFGPRLPQLLTVEQLDLFAPQQALRILRVGDMALASGHWPVLGQSQHWQAADWPMPQFLRRAHGLQRAWRVTYADADPSRTEREEAVPYDTPGLETDSLFGYGSVELLLTRLLADSVPQHGAAEPDARGS</sequence>
<evidence type="ECO:0000313" key="2">
    <source>
        <dbReference type="Proteomes" id="UP000735592"/>
    </source>
</evidence>
<dbReference type="InterPro" id="IPR029278">
    <property type="entry name" value="Imm26"/>
</dbReference>
<dbReference type="Proteomes" id="UP000735592">
    <property type="component" value="Unassembled WGS sequence"/>
</dbReference>
<evidence type="ECO:0008006" key="3">
    <source>
        <dbReference type="Google" id="ProtNLM"/>
    </source>
</evidence>
<proteinExistence type="predicted"/>
<protein>
    <recommendedName>
        <fullName evidence="3">Immunity protein 26 of polymorphic toxin system</fullName>
    </recommendedName>
</protein>
<dbReference type="EMBL" id="WNKW01000003">
    <property type="protein sequence ID" value="MTW33649.1"/>
    <property type="molecule type" value="Genomic_DNA"/>
</dbReference>
<keyword evidence="2" id="KW-1185">Reference proteome</keyword>